<dbReference type="AlphaFoldDB" id="A0A916UZJ3"/>
<proteinExistence type="predicted"/>
<dbReference type="InterPro" id="IPR011990">
    <property type="entry name" value="TPR-like_helical_dom_sf"/>
</dbReference>
<protein>
    <recommendedName>
        <fullName evidence="4">Tetratricopeptide repeat-containing protein</fullName>
    </recommendedName>
</protein>
<dbReference type="EMBL" id="BMED01000007">
    <property type="protein sequence ID" value="GGC96797.1"/>
    <property type="molecule type" value="Genomic_DNA"/>
</dbReference>
<dbReference type="Gene3D" id="1.25.40.10">
    <property type="entry name" value="Tetratricopeptide repeat domain"/>
    <property type="match status" value="1"/>
</dbReference>
<keyword evidence="3" id="KW-1185">Reference proteome</keyword>
<evidence type="ECO:0000313" key="2">
    <source>
        <dbReference type="EMBL" id="GGC96797.1"/>
    </source>
</evidence>
<dbReference type="Proteomes" id="UP000637423">
    <property type="component" value="Unassembled WGS sequence"/>
</dbReference>
<evidence type="ECO:0000256" key="1">
    <source>
        <dbReference type="SAM" id="SignalP"/>
    </source>
</evidence>
<reference evidence="2" key="1">
    <citation type="journal article" date="2014" name="Int. J. Syst. Evol. Microbiol.">
        <title>Complete genome sequence of Corynebacterium casei LMG S-19264T (=DSM 44701T), isolated from a smear-ripened cheese.</title>
        <authorList>
            <consortium name="US DOE Joint Genome Institute (JGI-PGF)"/>
            <person name="Walter F."/>
            <person name="Albersmeier A."/>
            <person name="Kalinowski J."/>
            <person name="Ruckert C."/>
        </authorList>
    </citation>
    <scope>NUCLEOTIDE SEQUENCE</scope>
    <source>
        <strain evidence="2">CGMCC 1.10998</strain>
    </source>
</reference>
<evidence type="ECO:0008006" key="4">
    <source>
        <dbReference type="Google" id="ProtNLM"/>
    </source>
</evidence>
<dbReference type="InterPro" id="IPR019734">
    <property type="entry name" value="TPR_rpt"/>
</dbReference>
<organism evidence="2 3">
    <name type="scientific">Undibacterium terreum</name>
    <dbReference type="NCBI Taxonomy" id="1224302"/>
    <lineage>
        <taxon>Bacteria</taxon>
        <taxon>Pseudomonadati</taxon>
        <taxon>Pseudomonadota</taxon>
        <taxon>Betaproteobacteria</taxon>
        <taxon>Burkholderiales</taxon>
        <taxon>Oxalobacteraceae</taxon>
        <taxon>Undibacterium</taxon>
    </lineage>
</organism>
<evidence type="ECO:0000313" key="3">
    <source>
        <dbReference type="Proteomes" id="UP000637423"/>
    </source>
</evidence>
<gene>
    <name evidence="2" type="ORF">GCM10011396_50310</name>
</gene>
<reference evidence="2" key="2">
    <citation type="submission" date="2020-09" db="EMBL/GenBank/DDBJ databases">
        <authorList>
            <person name="Sun Q."/>
            <person name="Zhou Y."/>
        </authorList>
    </citation>
    <scope>NUCLEOTIDE SEQUENCE</scope>
    <source>
        <strain evidence="2">CGMCC 1.10998</strain>
    </source>
</reference>
<comment type="caution">
    <text evidence="2">The sequence shown here is derived from an EMBL/GenBank/DDBJ whole genome shotgun (WGS) entry which is preliminary data.</text>
</comment>
<dbReference type="SUPFAM" id="SSF48452">
    <property type="entry name" value="TPR-like"/>
    <property type="match status" value="1"/>
</dbReference>
<sequence>MKKNSTIAAAALLVALGTSALPFATSTAYAQQAAAADAKPETIRMEIAKPLSEAQELINKKEFAEALAKVKLTDAVPNKTPGELFMIDRTNAIIGSGSNDNALLAKSFENMIASKRLANADVLKFTDGMASTFFNSKDYPNAKIWAERYIALDKTNPQIYNLLARILYLQDDFAGAAKQIDEIIKSDDAAGRPTTQETLRLQASAYQQLKDKNGYRRVLERLVKEYPSKDYWADLLYQTETRPGFTDRLRLDEYRLEFAVDNLNEAGRFVEMVQLLQQAGIPGEAKKVIDKGYADNVLGTGKDAARHKQLRDQVTKQAADDAKSLSDGEAQAQKAKTGTGLLNIGYNYTVYGQFDKGIPMMEQGIAKGGLKNADDAKLRLGVAYLQSGNRAKAEEIFNTIQGTDGAADLARLWLLAKK</sequence>
<keyword evidence="1" id="KW-0732">Signal</keyword>
<name>A0A916UZJ3_9BURK</name>
<dbReference type="Pfam" id="PF13174">
    <property type="entry name" value="TPR_6"/>
    <property type="match status" value="1"/>
</dbReference>
<accession>A0A916UZJ3</accession>
<feature type="chain" id="PRO_5036673228" description="Tetratricopeptide repeat-containing protein" evidence="1">
    <location>
        <begin position="31"/>
        <end position="418"/>
    </location>
</feature>
<feature type="signal peptide" evidence="1">
    <location>
        <begin position="1"/>
        <end position="30"/>
    </location>
</feature>
<dbReference type="RefSeq" id="WP_188568920.1">
    <property type="nucleotide sequence ID" value="NZ_BMED01000007.1"/>
</dbReference>